<protein>
    <submittedName>
        <fullName evidence="2">Uncharacterized protein</fullName>
    </submittedName>
</protein>
<keyword evidence="3" id="KW-1185">Reference proteome</keyword>
<feature type="non-terminal residue" evidence="2">
    <location>
        <position position="1"/>
    </location>
</feature>
<comment type="caution">
    <text evidence="2">The sequence shown here is derived from an EMBL/GenBank/DDBJ whole genome shotgun (WGS) entry which is preliminary data.</text>
</comment>
<gene>
    <name evidence="2" type="ORF">NQ318_022736</name>
</gene>
<organism evidence="2 3">
    <name type="scientific">Aromia moschata</name>
    <dbReference type="NCBI Taxonomy" id="1265417"/>
    <lineage>
        <taxon>Eukaryota</taxon>
        <taxon>Metazoa</taxon>
        <taxon>Ecdysozoa</taxon>
        <taxon>Arthropoda</taxon>
        <taxon>Hexapoda</taxon>
        <taxon>Insecta</taxon>
        <taxon>Pterygota</taxon>
        <taxon>Neoptera</taxon>
        <taxon>Endopterygota</taxon>
        <taxon>Coleoptera</taxon>
        <taxon>Polyphaga</taxon>
        <taxon>Cucujiformia</taxon>
        <taxon>Chrysomeloidea</taxon>
        <taxon>Cerambycidae</taxon>
        <taxon>Cerambycinae</taxon>
        <taxon>Callichromatini</taxon>
        <taxon>Aromia</taxon>
    </lineage>
</organism>
<name>A0AAV8YCA9_9CUCU</name>
<sequence length="221" mass="23658">GFEPSHRYYESNLPDYQHKPQNVTGERKESKESRFGIIPISSYGGSSNGMQYGSGSGNGGSGVGYVINPMKIDLGGVALGALIGLGAILIIPKLANVFSAGHGSYRSLEDEMSSVTEILSRIDNSLQQHNIDSSSCVQRIICTYINGAKNNLNNGEATGWDEMAFSLTNNTLFSYLLDGTTVKQAVELGKTGDAEKCSSFYSKCPITKENILKVVSSLLPA</sequence>
<feature type="region of interest" description="Disordered" evidence="1">
    <location>
        <begin position="1"/>
        <end position="32"/>
    </location>
</feature>
<dbReference type="Pfam" id="PF07841">
    <property type="entry name" value="DM4_12"/>
    <property type="match status" value="1"/>
</dbReference>
<dbReference type="InterPro" id="IPR006631">
    <property type="entry name" value="DM4_12"/>
</dbReference>
<dbReference type="EMBL" id="JAPWTK010000121">
    <property type="protein sequence ID" value="KAJ8949224.1"/>
    <property type="molecule type" value="Genomic_DNA"/>
</dbReference>
<evidence type="ECO:0000313" key="2">
    <source>
        <dbReference type="EMBL" id="KAJ8949224.1"/>
    </source>
</evidence>
<reference evidence="2" key="1">
    <citation type="journal article" date="2023" name="Insect Mol. Biol.">
        <title>Genome sequencing provides insights into the evolution of gene families encoding plant cell wall-degrading enzymes in longhorned beetles.</title>
        <authorList>
            <person name="Shin N.R."/>
            <person name="Okamura Y."/>
            <person name="Kirsch R."/>
            <person name="Pauchet Y."/>
        </authorList>
    </citation>
    <scope>NUCLEOTIDE SEQUENCE</scope>
    <source>
        <strain evidence="2">AMC_N1</strain>
    </source>
</reference>
<accession>A0AAV8YCA9</accession>
<proteinExistence type="predicted"/>
<dbReference type="Proteomes" id="UP001162162">
    <property type="component" value="Unassembled WGS sequence"/>
</dbReference>
<dbReference type="AlphaFoldDB" id="A0AAV8YCA9"/>
<evidence type="ECO:0000313" key="3">
    <source>
        <dbReference type="Proteomes" id="UP001162162"/>
    </source>
</evidence>
<evidence type="ECO:0000256" key="1">
    <source>
        <dbReference type="SAM" id="MobiDB-lite"/>
    </source>
</evidence>